<gene>
    <name evidence="2" type="ordered locus">Plabr_1081</name>
</gene>
<dbReference type="AlphaFoldDB" id="F0SKM9"/>
<dbReference type="EMBL" id="CP002546">
    <property type="protein sequence ID" value="ADY58699.1"/>
    <property type="molecule type" value="Genomic_DNA"/>
</dbReference>
<dbReference type="Pfam" id="PF07332">
    <property type="entry name" value="Phage_holin_3_6"/>
    <property type="match status" value="1"/>
</dbReference>
<feature type="transmembrane region" description="Helical" evidence="1">
    <location>
        <begin position="80"/>
        <end position="99"/>
    </location>
</feature>
<accession>F0SKM9</accession>
<dbReference type="InterPro" id="IPR009937">
    <property type="entry name" value="Phage_holin_3_6"/>
</dbReference>
<protein>
    <recommendedName>
        <fullName evidence="4">Phage holin family protein</fullName>
    </recommendedName>
</protein>
<evidence type="ECO:0000313" key="3">
    <source>
        <dbReference type="Proteomes" id="UP000006860"/>
    </source>
</evidence>
<evidence type="ECO:0000256" key="1">
    <source>
        <dbReference type="SAM" id="Phobius"/>
    </source>
</evidence>
<sequence>MDRPQVAQPQHSHVMALARDVIKLADLQLQMFTLDVREFWSRAKISSIVLVLGAVTALGTIPVMLLGLARLLATAFDVPIAWMQAGVGAFVLIFAVVLMRMAVSKMSDAGQALKRSQVELHKNLEWMREVLHRDESQQEDNEVY</sequence>
<feature type="transmembrane region" description="Helical" evidence="1">
    <location>
        <begin position="47"/>
        <end position="68"/>
    </location>
</feature>
<dbReference type="STRING" id="756272.Plabr_1081"/>
<dbReference type="KEGG" id="pbs:Plabr_1081"/>
<organism evidence="2 3">
    <name type="scientific">Rubinisphaera brasiliensis (strain ATCC 49424 / DSM 5305 / JCM 21570 / IAM 15109 / NBRC 103401 / IFAM 1448)</name>
    <name type="common">Planctomyces brasiliensis</name>
    <dbReference type="NCBI Taxonomy" id="756272"/>
    <lineage>
        <taxon>Bacteria</taxon>
        <taxon>Pseudomonadati</taxon>
        <taxon>Planctomycetota</taxon>
        <taxon>Planctomycetia</taxon>
        <taxon>Planctomycetales</taxon>
        <taxon>Planctomycetaceae</taxon>
        <taxon>Rubinisphaera</taxon>
    </lineage>
</organism>
<evidence type="ECO:0008006" key="4">
    <source>
        <dbReference type="Google" id="ProtNLM"/>
    </source>
</evidence>
<keyword evidence="3" id="KW-1185">Reference proteome</keyword>
<name>F0SKM9_RUBBR</name>
<keyword evidence="1" id="KW-0812">Transmembrane</keyword>
<proteinExistence type="predicted"/>
<dbReference type="HOGENOM" id="CLU_1795048_0_0_0"/>
<dbReference type="Proteomes" id="UP000006860">
    <property type="component" value="Chromosome"/>
</dbReference>
<evidence type="ECO:0000313" key="2">
    <source>
        <dbReference type="EMBL" id="ADY58699.1"/>
    </source>
</evidence>
<keyword evidence="1" id="KW-1133">Transmembrane helix</keyword>
<keyword evidence="1" id="KW-0472">Membrane</keyword>
<reference evidence="3" key="1">
    <citation type="submission" date="2011-02" db="EMBL/GenBank/DDBJ databases">
        <title>The complete genome of Planctomyces brasiliensis DSM 5305.</title>
        <authorList>
            <person name="Lucas S."/>
            <person name="Copeland A."/>
            <person name="Lapidus A."/>
            <person name="Bruce D."/>
            <person name="Goodwin L."/>
            <person name="Pitluck S."/>
            <person name="Kyrpides N."/>
            <person name="Mavromatis K."/>
            <person name="Pagani I."/>
            <person name="Ivanova N."/>
            <person name="Ovchinnikova G."/>
            <person name="Lu M."/>
            <person name="Detter J.C."/>
            <person name="Han C."/>
            <person name="Land M."/>
            <person name="Hauser L."/>
            <person name="Markowitz V."/>
            <person name="Cheng J.-F."/>
            <person name="Hugenholtz P."/>
            <person name="Woyke T."/>
            <person name="Wu D."/>
            <person name="Tindall B."/>
            <person name="Pomrenke H.G."/>
            <person name="Brambilla E."/>
            <person name="Klenk H.-P."/>
            <person name="Eisen J.A."/>
        </authorList>
    </citation>
    <scope>NUCLEOTIDE SEQUENCE [LARGE SCALE GENOMIC DNA]</scope>
    <source>
        <strain evidence="3">ATCC 49424 / DSM 5305 / JCM 21570 / NBRC 103401 / IFAM 1448</strain>
    </source>
</reference>